<evidence type="ECO:0000256" key="1">
    <source>
        <dbReference type="SAM" id="MobiDB-lite"/>
    </source>
</evidence>
<evidence type="ECO:0000313" key="3">
    <source>
        <dbReference type="Proteomes" id="UP000324222"/>
    </source>
</evidence>
<sequence>MHSTLTYSQRNPYDPSSQPPPYPFFCPRRPITQLVPAPHLHASPEPPQTREPPPDGIMGDPDRRHWLRTGGGLAGEDGMVMVVEEG</sequence>
<feature type="compositionally biased region" description="Polar residues" evidence="1">
    <location>
        <begin position="1"/>
        <end position="11"/>
    </location>
</feature>
<accession>A0A5B7CRU7</accession>
<gene>
    <name evidence="2" type="ORF">E2C01_003668</name>
</gene>
<proteinExistence type="predicted"/>
<feature type="compositionally biased region" description="Pro residues" evidence="1">
    <location>
        <begin position="44"/>
        <end position="55"/>
    </location>
</feature>
<keyword evidence="3" id="KW-1185">Reference proteome</keyword>
<comment type="caution">
    <text evidence="2">The sequence shown here is derived from an EMBL/GenBank/DDBJ whole genome shotgun (WGS) entry which is preliminary data.</text>
</comment>
<name>A0A5B7CRU7_PORTR</name>
<evidence type="ECO:0000313" key="2">
    <source>
        <dbReference type="EMBL" id="MPC11016.1"/>
    </source>
</evidence>
<feature type="region of interest" description="Disordered" evidence="1">
    <location>
        <begin position="1"/>
        <end position="64"/>
    </location>
</feature>
<dbReference type="EMBL" id="VSRR010000141">
    <property type="protein sequence ID" value="MPC11016.1"/>
    <property type="molecule type" value="Genomic_DNA"/>
</dbReference>
<reference evidence="2 3" key="1">
    <citation type="submission" date="2019-05" db="EMBL/GenBank/DDBJ databases">
        <title>Another draft genome of Portunus trituberculatus and its Hox gene families provides insights of decapod evolution.</title>
        <authorList>
            <person name="Jeong J.-H."/>
            <person name="Song I."/>
            <person name="Kim S."/>
            <person name="Choi T."/>
            <person name="Kim D."/>
            <person name="Ryu S."/>
            <person name="Kim W."/>
        </authorList>
    </citation>
    <scope>NUCLEOTIDE SEQUENCE [LARGE SCALE GENOMIC DNA]</scope>
    <source>
        <tissue evidence="2">Muscle</tissue>
    </source>
</reference>
<protein>
    <submittedName>
        <fullName evidence="2">Uncharacterized protein</fullName>
    </submittedName>
</protein>
<organism evidence="2 3">
    <name type="scientific">Portunus trituberculatus</name>
    <name type="common">Swimming crab</name>
    <name type="synonym">Neptunus trituberculatus</name>
    <dbReference type="NCBI Taxonomy" id="210409"/>
    <lineage>
        <taxon>Eukaryota</taxon>
        <taxon>Metazoa</taxon>
        <taxon>Ecdysozoa</taxon>
        <taxon>Arthropoda</taxon>
        <taxon>Crustacea</taxon>
        <taxon>Multicrustacea</taxon>
        <taxon>Malacostraca</taxon>
        <taxon>Eumalacostraca</taxon>
        <taxon>Eucarida</taxon>
        <taxon>Decapoda</taxon>
        <taxon>Pleocyemata</taxon>
        <taxon>Brachyura</taxon>
        <taxon>Eubrachyura</taxon>
        <taxon>Portunoidea</taxon>
        <taxon>Portunidae</taxon>
        <taxon>Portuninae</taxon>
        <taxon>Portunus</taxon>
    </lineage>
</organism>
<dbReference type="Proteomes" id="UP000324222">
    <property type="component" value="Unassembled WGS sequence"/>
</dbReference>
<dbReference type="AlphaFoldDB" id="A0A5B7CRU7"/>